<evidence type="ECO:0000259" key="3">
    <source>
        <dbReference type="Pfam" id="PF18961"/>
    </source>
</evidence>
<dbReference type="GO" id="GO:0005975">
    <property type="term" value="P:carbohydrate metabolic process"/>
    <property type="evidence" value="ECO:0007669"/>
    <property type="project" value="InterPro"/>
</dbReference>
<dbReference type="Gene3D" id="2.120.10.30">
    <property type="entry name" value="TolB, C-terminal domain"/>
    <property type="match status" value="1"/>
</dbReference>
<evidence type="ECO:0000256" key="1">
    <source>
        <dbReference type="SAM" id="SignalP"/>
    </source>
</evidence>
<dbReference type="InterPro" id="IPR052988">
    <property type="entry name" value="Oryzine_lactonohydrolase"/>
</dbReference>
<feature type="chain" id="PRO_5001630807" description="DUF5703 domain-containing protein" evidence="1">
    <location>
        <begin position="25"/>
        <end position="1086"/>
    </location>
</feature>
<dbReference type="Pfam" id="PF08450">
    <property type="entry name" value="SGL"/>
    <property type="match status" value="1"/>
</dbReference>
<dbReference type="InterPro" id="IPR013658">
    <property type="entry name" value="SGL"/>
</dbReference>
<feature type="signal peptide" evidence="1">
    <location>
        <begin position="1"/>
        <end position="24"/>
    </location>
</feature>
<feature type="domain" description="DUF5703" evidence="3">
    <location>
        <begin position="84"/>
        <end position="343"/>
    </location>
</feature>
<dbReference type="EMBL" id="JMSE01000325">
    <property type="protein sequence ID" value="KDN70621.1"/>
    <property type="molecule type" value="Genomic_DNA"/>
</dbReference>
<feature type="domain" description="DUF5703" evidence="3">
    <location>
        <begin position="34"/>
        <end position="63"/>
    </location>
</feature>
<gene>
    <name evidence="4" type="ORF">CSUB01_04482</name>
</gene>
<dbReference type="InterPro" id="IPR012341">
    <property type="entry name" value="6hp_glycosidase-like_sf"/>
</dbReference>
<keyword evidence="5" id="KW-1185">Reference proteome</keyword>
<dbReference type="PANTHER" id="PTHR47064">
    <property type="entry name" value="PUTATIVE (AFU_ORTHOLOGUE AFUA_1G08990)-RELATED"/>
    <property type="match status" value="1"/>
</dbReference>
<dbReference type="InterPro" id="IPR011042">
    <property type="entry name" value="6-blade_b-propeller_TolB-like"/>
</dbReference>
<reference evidence="5" key="1">
    <citation type="journal article" date="2014" name="Genome Announc.">
        <title>Draft genome sequence of Colletotrichum sublineola, a destructive pathogen of cultivated sorghum.</title>
        <authorList>
            <person name="Baroncelli R."/>
            <person name="Sanz-Martin J.M."/>
            <person name="Rech G.E."/>
            <person name="Sukno S.A."/>
            <person name="Thon M.R."/>
        </authorList>
    </citation>
    <scope>NUCLEOTIDE SEQUENCE [LARGE SCALE GENOMIC DNA]</scope>
    <source>
        <strain evidence="5">TX430BB</strain>
    </source>
</reference>
<dbReference type="STRING" id="1173701.A0A066XXX0"/>
<protein>
    <recommendedName>
        <fullName evidence="6">DUF5703 domain-containing protein</fullName>
    </recommendedName>
</protein>
<feature type="domain" description="SMP-30/Gluconolactonase/LRE-like region" evidence="2">
    <location>
        <begin position="911"/>
        <end position="1031"/>
    </location>
</feature>
<dbReference type="Proteomes" id="UP000027238">
    <property type="component" value="Unassembled WGS sequence"/>
</dbReference>
<proteinExistence type="predicted"/>
<dbReference type="SUPFAM" id="SSF48208">
    <property type="entry name" value="Six-hairpin glycosidases"/>
    <property type="match status" value="1"/>
</dbReference>
<dbReference type="PANTHER" id="PTHR47064:SF2">
    <property type="entry name" value="SMP-30_GLUCONOLACTONASE_LRE-LIKE REGION DOMAIN-CONTAINING PROTEIN-RELATED"/>
    <property type="match status" value="1"/>
</dbReference>
<dbReference type="Pfam" id="PF18961">
    <property type="entry name" value="DUF5703_N"/>
    <property type="match status" value="2"/>
</dbReference>
<keyword evidence="1" id="KW-0732">Signal</keyword>
<accession>A0A066XXX0</accession>
<sequence>MASTILKRLVLGCQVLCWVQGTQSIQLPSSYDTVWTTQSANASGSMPVGGGDVGLNLWVESGKSGCRFWLFCVPADGMLMGGHAGEVLFYIAKSGAFDENNSLLKLGRVRLSFNPNPFAANASRFEQRLNINDGYATIKGDHSTEIKIWVDMDTSAIHTEVTSAVPLNLTAGFESWRTQGHQMVANEQQQTSWGVNAVPQLPLPYQRPDTISHASGGVLSYHHNIESPLFDFQVNQQNLTSIDPDSLFNPMRDNTFGVFMMSPQLKPDSITNGTYINTSFTSYNLASSSPSTSFQLSIATGQAQTTNVEEWISGLVNDASLSQTANQADTIDWWHSFWDRSYIIINPDAPATDPGFQVGKNYQYFRYMMACNAKGKYPTRFNGGLFTFDPILVRGQESFTPDYRKWSGGTFTAQNQRLLYWPLLKSGDFDIMAQQFNFYSNISPTSRKLGQLYFGLDVGLTSEQIDNTGLPNVYEYDANAYDGATRTSLYPEGILFNDWLSWLSDAANEFADMVLQANLHGGVDVAPWISFIEYQLAWFDEYYQQRNGLEENGTLIIYPASGAETYKLALNPASTVTGLRKTIRDLLQVAPSLVKGNTSYYESYFARVPETPMHPCPGAEDLVCIAPATNYSFTMNNEPTAMYSVFPWGEYGLGQPTNLSYAMHTYFNDSQSASYNGTYGWRQDQIWFARMGLTDRAASNTIDRFADSTAYRFPTFKGPNYDWSPDMNHYGSASIGLQEMLMQTFAKNNTQIRLLPAWPSEWTGYFKLLAPFQTTVAANITGSSVSDLKAWVSNEEPLLAVIPGQFNRSVFDAPSAAQVSDSRVAAIFVAYDERFFDIIGPEATVEQLQVLPFQVHEAACYIPEKSLLFFVEWGPPPGGENGTHDWQYILDVRTNNLTKIRTNPPTFNVHGGCVYQNGKLHVVTDGGPNETAYLATIDPKTWERKTVLNNFYERPFMSFNEIEMDREGNYYLTDSDSGWGRDLNPFSQPTPPTLYFVNGTTLRVKELAFLEGNTNGVSLSPDGKTLYLSSTGALEVKPSRRNPPGRPRPLGVGLCRVLVLWTSYPAADKSKVAQPRDAVHLRRGCA</sequence>
<organism evidence="4 5">
    <name type="scientific">Colletotrichum sublineola</name>
    <name type="common">Sorghum anthracnose fungus</name>
    <dbReference type="NCBI Taxonomy" id="1173701"/>
    <lineage>
        <taxon>Eukaryota</taxon>
        <taxon>Fungi</taxon>
        <taxon>Dikarya</taxon>
        <taxon>Ascomycota</taxon>
        <taxon>Pezizomycotina</taxon>
        <taxon>Sordariomycetes</taxon>
        <taxon>Hypocreomycetidae</taxon>
        <taxon>Glomerellales</taxon>
        <taxon>Glomerellaceae</taxon>
        <taxon>Colletotrichum</taxon>
        <taxon>Colletotrichum graminicola species complex</taxon>
    </lineage>
</organism>
<dbReference type="SUPFAM" id="SSF63829">
    <property type="entry name" value="Calcium-dependent phosphotriesterase"/>
    <property type="match status" value="1"/>
</dbReference>
<dbReference type="AlphaFoldDB" id="A0A066XXX0"/>
<dbReference type="OrthoDB" id="423498at2759"/>
<dbReference type="eggNOG" id="ENOG502RS4K">
    <property type="taxonomic scope" value="Eukaryota"/>
</dbReference>
<dbReference type="InterPro" id="IPR008928">
    <property type="entry name" value="6-hairpin_glycosidase_sf"/>
</dbReference>
<evidence type="ECO:0000313" key="5">
    <source>
        <dbReference type="Proteomes" id="UP000027238"/>
    </source>
</evidence>
<evidence type="ECO:0008006" key="6">
    <source>
        <dbReference type="Google" id="ProtNLM"/>
    </source>
</evidence>
<evidence type="ECO:0000313" key="4">
    <source>
        <dbReference type="EMBL" id="KDN70621.1"/>
    </source>
</evidence>
<dbReference type="InterPro" id="IPR043757">
    <property type="entry name" value="DUF5703_N"/>
</dbReference>
<dbReference type="GO" id="GO:0003824">
    <property type="term" value="F:catalytic activity"/>
    <property type="evidence" value="ECO:0007669"/>
    <property type="project" value="UniProtKB-ARBA"/>
</dbReference>
<dbReference type="Gene3D" id="1.50.10.10">
    <property type="match status" value="1"/>
</dbReference>
<evidence type="ECO:0000259" key="2">
    <source>
        <dbReference type="Pfam" id="PF08450"/>
    </source>
</evidence>
<comment type="caution">
    <text evidence="4">The sequence shown here is derived from an EMBL/GenBank/DDBJ whole genome shotgun (WGS) entry which is preliminary data.</text>
</comment>
<dbReference type="HOGENOM" id="CLU_009745_0_0_1"/>
<name>A0A066XXX0_COLSU</name>